<keyword evidence="7" id="KW-1185">Reference proteome</keyword>
<keyword evidence="1 3" id="KW-0963">Cytoplasm</keyword>
<dbReference type="Pfam" id="PF17384">
    <property type="entry name" value="DUF150_C"/>
    <property type="match status" value="1"/>
</dbReference>
<dbReference type="RefSeq" id="WP_290265479.1">
    <property type="nucleotide sequence ID" value="NZ_JAUFQG010000006.1"/>
</dbReference>
<evidence type="ECO:0000313" key="6">
    <source>
        <dbReference type="EMBL" id="MFC4362607.1"/>
    </source>
</evidence>
<evidence type="ECO:0000256" key="3">
    <source>
        <dbReference type="HAMAP-Rule" id="MF_01077"/>
    </source>
</evidence>
<name>A0ABV8V726_9GAMM</name>
<dbReference type="InterPro" id="IPR036847">
    <property type="entry name" value="RimP_C_sf"/>
</dbReference>
<evidence type="ECO:0000256" key="2">
    <source>
        <dbReference type="ARBA" id="ARBA00022517"/>
    </source>
</evidence>
<dbReference type="Proteomes" id="UP001595840">
    <property type="component" value="Unassembled WGS sequence"/>
</dbReference>
<keyword evidence="2 3" id="KW-0690">Ribosome biogenesis</keyword>
<evidence type="ECO:0000256" key="1">
    <source>
        <dbReference type="ARBA" id="ARBA00022490"/>
    </source>
</evidence>
<dbReference type="InterPro" id="IPR035956">
    <property type="entry name" value="RimP_N_sf"/>
</dbReference>
<evidence type="ECO:0000313" key="7">
    <source>
        <dbReference type="Proteomes" id="UP001595840"/>
    </source>
</evidence>
<gene>
    <name evidence="3 6" type="primary">rimP</name>
    <name evidence="6" type="ORF">ACFOX3_09840</name>
</gene>
<comment type="similarity">
    <text evidence="3">Belongs to the RimP family.</text>
</comment>
<feature type="domain" description="Ribosome maturation factor RimP N-terminal" evidence="4">
    <location>
        <begin position="11"/>
        <end position="83"/>
    </location>
</feature>
<comment type="function">
    <text evidence="3">Required for maturation of 30S ribosomal subunits.</text>
</comment>
<dbReference type="InterPro" id="IPR028998">
    <property type="entry name" value="RimP_C"/>
</dbReference>
<protein>
    <recommendedName>
        <fullName evidence="3">Ribosome maturation factor RimP</fullName>
    </recommendedName>
</protein>
<dbReference type="Pfam" id="PF02576">
    <property type="entry name" value="RimP_N"/>
    <property type="match status" value="1"/>
</dbReference>
<evidence type="ECO:0000259" key="4">
    <source>
        <dbReference type="Pfam" id="PF02576"/>
    </source>
</evidence>
<dbReference type="InterPro" id="IPR028989">
    <property type="entry name" value="RimP_N"/>
</dbReference>
<dbReference type="NCBIfam" id="NF000927">
    <property type="entry name" value="PRK00092.1-1"/>
    <property type="match status" value="1"/>
</dbReference>
<dbReference type="PANTHER" id="PTHR33867">
    <property type="entry name" value="RIBOSOME MATURATION FACTOR RIMP"/>
    <property type="match status" value="1"/>
</dbReference>
<dbReference type="CDD" id="cd01734">
    <property type="entry name" value="YlxS_C"/>
    <property type="match status" value="1"/>
</dbReference>
<reference evidence="7" key="1">
    <citation type="journal article" date="2019" name="Int. J. Syst. Evol. Microbiol.">
        <title>The Global Catalogue of Microorganisms (GCM) 10K type strain sequencing project: providing services to taxonomists for standard genome sequencing and annotation.</title>
        <authorList>
            <consortium name="The Broad Institute Genomics Platform"/>
            <consortium name="The Broad Institute Genome Sequencing Center for Infectious Disease"/>
            <person name="Wu L."/>
            <person name="Ma J."/>
        </authorList>
    </citation>
    <scope>NUCLEOTIDE SEQUENCE [LARGE SCALE GENOMIC DNA]</scope>
    <source>
        <strain evidence="7">CECT 8570</strain>
    </source>
</reference>
<comment type="caution">
    <text evidence="6">The sequence shown here is derived from an EMBL/GenBank/DDBJ whole genome shotgun (WGS) entry which is preliminary data.</text>
</comment>
<comment type="subcellular location">
    <subcellularLocation>
        <location evidence="3">Cytoplasm</location>
    </subcellularLocation>
</comment>
<evidence type="ECO:0000259" key="5">
    <source>
        <dbReference type="Pfam" id="PF17384"/>
    </source>
</evidence>
<dbReference type="SUPFAM" id="SSF74942">
    <property type="entry name" value="YhbC-like, C-terminal domain"/>
    <property type="match status" value="1"/>
</dbReference>
<dbReference type="HAMAP" id="MF_01077">
    <property type="entry name" value="RimP"/>
    <property type="match status" value="1"/>
</dbReference>
<feature type="domain" description="Ribosome maturation factor RimP C-terminal" evidence="5">
    <location>
        <begin position="86"/>
        <end position="151"/>
    </location>
</feature>
<dbReference type="InterPro" id="IPR003728">
    <property type="entry name" value="Ribosome_maturation_RimP"/>
</dbReference>
<organism evidence="6 7">
    <name type="scientific">Simiduia curdlanivorans</name>
    <dbReference type="NCBI Taxonomy" id="1492769"/>
    <lineage>
        <taxon>Bacteria</taxon>
        <taxon>Pseudomonadati</taxon>
        <taxon>Pseudomonadota</taxon>
        <taxon>Gammaproteobacteria</taxon>
        <taxon>Cellvibrionales</taxon>
        <taxon>Cellvibrionaceae</taxon>
        <taxon>Simiduia</taxon>
    </lineage>
</organism>
<dbReference type="PANTHER" id="PTHR33867:SF1">
    <property type="entry name" value="RIBOSOME MATURATION FACTOR RIMP"/>
    <property type="match status" value="1"/>
</dbReference>
<proteinExistence type="inferred from homology"/>
<dbReference type="SUPFAM" id="SSF75420">
    <property type="entry name" value="YhbC-like, N-terminal domain"/>
    <property type="match status" value="1"/>
</dbReference>
<dbReference type="Gene3D" id="2.30.30.180">
    <property type="entry name" value="Ribosome maturation factor RimP, C-terminal domain"/>
    <property type="match status" value="1"/>
</dbReference>
<sequence length="151" mass="17207">MATKQETIQALIAPVVEALDCELWGIEYLSQGRHTTLRIFIEREDGVQLEDCEKVSRQVSAVMDVEDPITGEYTLEVSSPGVDRPLYTLDHYQRFTGEKVELRLRVPFQGRRRFTGVIAGVEADEVIVRVDNEEYLFTIDSIDKANIVAQF</sequence>
<accession>A0ABV8V726</accession>
<dbReference type="Gene3D" id="3.30.300.70">
    <property type="entry name" value="RimP-like superfamily, N-terminal"/>
    <property type="match status" value="1"/>
</dbReference>
<dbReference type="EMBL" id="JBHSCX010000007">
    <property type="protein sequence ID" value="MFC4362607.1"/>
    <property type="molecule type" value="Genomic_DNA"/>
</dbReference>